<dbReference type="InParanoid" id="C5LIQ9"/>
<dbReference type="PROSITE" id="PS00126">
    <property type="entry name" value="PDEASE_I_1"/>
    <property type="match status" value="1"/>
</dbReference>
<feature type="domain" description="PDEase" evidence="8">
    <location>
        <begin position="85"/>
        <end position="364"/>
    </location>
</feature>
<feature type="binding site" evidence="4">
    <location>
        <position position="252"/>
    </location>
    <ligand>
        <name>AMP</name>
        <dbReference type="ChEBI" id="CHEBI:456215"/>
    </ligand>
</feature>
<proteinExistence type="inferred from homology"/>
<feature type="binding site" evidence="5">
    <location>
        <position position="142"/>
    </location>
    <ligand>
        <name>Zn(2+)</name>
        <dbReference type="ChEBI" id="CHEBI:29105"/>
        <label>2</label>
    </ligand>
</feature>
<keyword evidence="1 5" id="KW-0479">Metal-binding</keyword>
<feature type="active site" description="Proton donor" evidence="3">
    <location>
        <position position="101"/>
    </location>
</feature>
<feature type="region of interest" description="Disordered" evidence="7">
    <location>
        <begin position="376"/>
        <end position="512"/>
    </location>
</feature>
<dbReference type="PRINTS" id="PR00387">
    <property type="entry name" value="PDIESTERASE1"/>
</dbReference>
<dbReference type="GO" id="GO:0004114">
    <property type="term" value="F:3',5'-cyclic-nucleotide phosphodiesterase activity"/>
    <property type="evidence" value="ECO:0007669"/>
    <property type="project" value="InterPro"/>
</dbReference>
<feature type="compositionally biased region" description="Polar residues" evidence="7">
    <location>
        <begin position="412"/>
        <end position="423"/>
    </location>
</feature>
<dbReference type="InterPro" id="IPR003607">
    <property type="entry name" value="HD/PDEase_dom"/>
</dbReference>
<feature type="binding site" evidence="4">
    <location>
        <position position="142"/>
    </location>
    <ligand>
        <name>AMP</name>
        <dbReference type="ChEBI" id="CHEBI:456215"/>
    </ligand>
</feature>
<dbReference type="EMBL" id="GG682243">
    <property type="protein sequence ID" value="EER03462.1"/>
    <property type="molecule type" value="Genomic_DNA"/>
</dbReference>
<feature type="binding site" evidence="5">
    <location>
        <position position="141"/>
    </location>
    <ligand>
        <name>Zn(2+)</name>
        <dbReference type="ChEBI" id="CHEBI:29105"/>
        <label>1</label>
    </ligand>
</feature>
<organism evidence="10">
    <name type="scientific">Perkinsus marinus (strain ATCC 50983 / TXsc)</name>
    <dbReference type="NCBI Taxonomy" id="423536"/>
    <lineage>
        <taxon>Eukaryota</taxon>
        <taxon>Sar</taxon>
        <taxon>Alveolata</taxon>
        <taxon>Perkinsozoa</taxon>
        <taxon>Perkinsea</taxon>
        <taxon>Perkinsida</taxon>
        <taxon>Perkinsidae</taxon>
        <taxon>Perkinsus</taxon>
    </lineage>
</organism>
<dbReference type="EC" id="3.1.4.-" evidence="6"/>
<keyword evidence="10" id="KW-1185">Reference proteome</keyword>
<comment type="cofactor">
    <cofactor evidence="6">
        <name>a divalent metal cation</name>
        <dbReference type="ChEBI" id="CHEBI:60240"/>
    </cofactor>
    <text evidence="6">Binds 2 divalent metal cations per subunit. Site 1 may preferentially bind zinc ions, while site 2 has a preference for magnesium and/or manganese ions.</text>
</comment>
<dbReference type="Gene3D" id="1.10.1300.10">
    <property type="entry name" value="3'5'-cyclic nucleotide phosphodiesterase, catalytic domain"/>
    <property type="match status" value="1"/>
</dbReference>
<accession>C5LIQ9</accession>
<feature type="binding site" evidence="5">
    <location>
        <position position="252"/>
    </location>
    <ligand>
        <name>Zn(2+)</name>
        <dbReference type="ChEBI" id="CHEBI:29105"/>
        <label>1</label>
    </ligand>
</feature>
<feature type="compositionally biased region" description="Low complexity" evidence="7">
    <location>
        <begin position="426"/>
        <end position="442"/>
    </location>
</feature>
<evidence type="ECO:0000256" key="6">
    <source>
        <dbReference type="RuleBase" id="RU363067"/>
    </source>
</evidence>
<dbReference type="GeneID" id="9047623"/>
<protein>
    <recommendedName>
        <fullName evidence="6">Phosphodiesterase</fullName>
        <ecNumber evidence="6">3.1.4.-</ecNumber>
    </recommendedName>
</protein>
<dbReference type="InterPro" id="IPR023088">
    <property type="entry name" value="PDEase"/>
</dbReference>
<feature type="compositionally biased region" description="Polar residues" evidence="7">
    <location>
        <begin position="443"/>
        <end position="459"/>
    </location>
</feature>
<dbReference type="CDD" id="cd00077">
    <property type="entry name" value="HDc"/>
    <property type="match status" value="1"/>
</dbReference>
<dbReference type="PANTHER" id="PTHR11347">
    <property type="entry name" value="CYCLIC NUCLEOTIDE PHOSPHODIESTERASE"/>
    <property type="match status" value="1"/>
</dbReference>
<feature type="binding site" evidence="5">
    <location>
        <position position="105"/>
    </location>
    <ligand>
        <name>Zn(2+)</name>
        <dbReference type="ChEBI" id="CHEBI:29105"/>
        <label>1</label>
    </ligand>
</feature>
<dbReference type="Proteomes" id="UP000007800">
    <property type="component" value="Unassembled WGS sequence"/>
</dbReference>
<sequence length="512" mass="56882">MPGGEYSTVCFVDDYEELLTRVGHDFTLDVEELWTSHQESRRNPECVLALYMTVARACFPDDQANRILNIGSESHDGLRCPVYERFLSELCSRYLLSVPYHNAVHAAQVTHHCAAIINSLGIRSRLSDLDWASLIIACMSHDVGHFGHTNKFLIETRHPLALRYNDRSVMENYHAATMFDMLKESEDWDISRGLSRSELKRFRSQIVALILSTDIEALPKLADQIKVCRHSSVDMLAADSRLIRGLSISMADCGHVWLTWDLHYKWAVRLSAEFAAEARELAKVNRQVTAPPWTDSSPASNVDPSPRTQISFIERWPIVMIEALESLIGIDETGFSSTACEWSKAVRRAIRDNVSHWKESEASVVDTDAAVDRVAAPEAKVESATVKSDGRDNRRVPRSSADDEPPMLSYSALYNTDGTSLPPATSRRSGSSSSGSEIASSEQPQGNSQQLALQRGQQNSDDDEDPPVMSYSDLYGSAAAATRSANMDDPDEPPMLSYGDLYSRLGGMQGSR</sequence>
<evidence type="ECO:0000256" key="2">
    <source>
        <dbReference type="ARBA" id="ARBA00022801"/>
    </source>
</evidence>
<evidence type="ECO:0000259" key="8">
    <source>
        <dbReference type="PROSITE" id="PS51845"/>
    </source>
</evidence>
<evidence type="ECO:0000256" key="3">
    <source>
        <dbReference type="PIRSR" id="PIRSR623088-1"/>
    </source>
</evidence>
<dbReference type="GO" id="GO:0046872">
    <property type="term" value="F:metal ion binding"/>
    <property type="evidence" value="ECO:0007669"/>
    <property type="project" value="UniProtKB-KW"/>
</dbReference>
<evidence type="ECO:0000256" key="5">
    <source>
        <dbReference type="PIRSR" id="PIRSR623088-3"/>
    </source>
</evidence>
<evidence type="ECO:0000256" key="1">
    <source>
        <dbReference type="ARBA" id="ARBA00022723"/>
    </source>
</evidence>
<name>C5LIQ9_PERM5</name>
<evidence type="ECO:0000313" key="9">
    <source>
        <dbReference type="EMBL" id="EER03462.1"/>
    </source>
</evidence>
<gene>
    <name evidence="9" type="ORF">Pmar_PMAR014681</name>
</gene>
<dbReference type="AlphaFoldDB" id="C5LIQ9"/>
<dbReference type="PROSITE" id="PS51845">
    <property type="entry name" value="PDEASE_I_2"/>
    <property type="match status" value="1"/>
</dbReference>
<dbReference type="InterPro" id="IPR023174">
    <property type="entry name" value="PDEase_CS"/>
</dbReference>
<dbReference type="InterPro" id="IPR036971">
    <property type="entry name" value="PDEase_catalytic_dom_sf"/>
</dbReference>
<evidence type="ECO:0000313" key="10">
    <source>
        <dbReference type="Proteomes" id="UP000007800"/>
    </source>
</evidence>
<dbReference type="RefSeq" id="XP_002771646.1">
    <property type="nucleotide sequence ID" value="XM_002771600.1"/>
</dbReference>
<dbReference type="InterPro" id="IPR002073">
    <property type="entry name" value="PDEase_catalytic_dom"/>
</dbReference>
<feature type="binding site" evidence="4">
    <location>
        <begin position="101"/>
        <end position="105"/>
    </location>
    <ligand>
        <name>AMP</name>
        <dbReference type="ChEBI" id="CHEBI:456215"/>
    </ligand>
</feature>
<comment type="similarity">
    <text evidence="6">Belongs to the cyclic nucleotide phosphodiesterase family.</text>
</comment>
<keyword evidence="2 6" id="KW-0378">Hydrolase</keyword>
<dbReference type="OrthoDB" id="189220at2759"/>
<reference evidence="9 10" key="1">
    <citation type="submission" date="2008-07" db="EMBL/GenBank/DDBJ databases">
        <authorList>
            <person name="El-Sayed N."/>
            <person name="Caler E."/>
            <person name="Inman J."/>
            <person name="Amedeo P."/>
            <person name="Hass B."/>
            <person name="Wortman J."/>
        </authorList>
    </citation>
    <scope>NUCLEOTIDE SEQUENCE [LARGE SCALE GENOMIC DNA]</scope>
    <source>
        <strain evidence="10">ATCC 50983 / TXsc</strain>
    </source>
</reference>
<feature type="binding site" evidence="5">
    <location>
        <position position="142"/>
    </location>
    <ligand>
        <name>Zn(2+)</name>
        <dbReference type="ChEBI" id="CHEBI:29105"/>
        <label>1</label>
    </ligand>
</feature>
<evidence type="ECO:0000256" key="4">
    <source>
        <dbReference type="PIRSR" id="PIRSR623088-2"/>
    </source>
</evidence>
<dbReference type="GO" id="GO:0007165">
    <property type="term" value="P:signal transduction"/>
    <property type="evidence" value="ECO:0007669"/>
    <property type="project" value="InterPro"/>
</dbReference>
<dbReference type="Pfam" id="PF00233">
    <property type="entry name" value="PDEase_I"/>
    <property type="match status" value="1"/>
</dbReference>
<feature type="binding site" evidence="4">
    <location>
        <position position="309"/>
    </location>
    <ligand>
        <name>AMP</name>
        <dbReference type="ChEBI" id="CHEBI:456215"/>
    </ligand>
</feature>
<evidence type="ECO:0000256" key="7">
    <source>
        <dbReference type="SAM" id="MobiDB-lite"/>
    </source>
</evidence>
<dbReference type="SMART" id="SM00471">
    <property type="entry name" value="HDc"/>
    <property type="match status" value="1"/>
</dbReference>
<dbReference type="SUPFAM" id="SSF109604">
    <property type="entry name" value="HD-domain/PDEase-like"/>
    <property type="match status" value="1"/>
</dbReference>